<reference evidence="7 8" key="1">
    <citation type="submission" date="2014-04" db="EMBL/GenBank/DDBJ databases">
        <authorList>
            <person name="Sears C."/>
            <person name="Carroll K."/>
            <person name="Sack B.R."/>
            <person name="Qadri F."/>
            <person name="Myers L.L."/>
            <person name="Chung G.-T."/>
            <person name="Escheverria P."/>
            <person name="Fraser C.M."/>
            <person name="Sadzewicz L."/>
            <person name="Shefchek K.A."/>
            <person name="Tallon L."/>
            <person name="Das S.P."/>
            <person name="Daugherty S."/>
            <person name="Mongodin E.F."/>
        </authorList>
    </citation>
    <scope>NUCLEOTIDE SEQUENCE [LARGE SCALE GENOMIC DNA]</scope>
    <source>
        <strain evidence="7 8">3978 T3 ii</strain>
    </source>
</reference>
<evidence type="ECO:0000256" key="1">
    <source>
        <dbReference type="ARBA" id="ARBA00007072"/>
    </source>
</evidence>
<dbReference type="AlphaFoldDB" id="A0A078RWW6"/>
<keyword evidence="7" id="KW-0378">Hydrolase</keyword>
<dbReference type="SUPFAM" id="SSF48208">
    <property type="entry name" value="Six-hairpin glycosidases"/>
    <property type="match status" value="1"/>
</dbReference>
<dbReference type="Pfam" id="PF00759">
    <property type="entry name" value="Glyco_hydro_9"/>
    <property type="match status" value="1"/>
</dbReference>
<organism evidence="7 8">
    <name type="scientific">Bacteroides uniformis str. 3978 T3 ii</name>
    <dbReference type="NCBI Taxonomy" id="1339349"/>
    <lineage>
        <taxon>Bacteria</taxon>
        <taxon>Pseudomonadati</taxon>
        <taxon>Bacteroidota</taxon>
        <taxon>Bacteroidia</taxon>
        <taxon>Bacteroidales</taxon>
        <taxon>Bacteroidaceae</taxon>
        <taxon>Bacteroides</taxon>
    </lineage>
</organism>
<comment type="caution">
    <text evidence="7">The sequence shown here is derived from an EMBL/GenBank/DDBJ whole genome shotgun (WGS) entry which is preliminary data.</text>
</comment>
<dbReference type="InterPro" id="IPR014756">
    <property type="entry name" value="Ig_E-set"/>
</dbReference>
<name>A0A078RWW6_BACUN</name>
<dbReference type="Gene3D" id="1.50.10.10">
    <property type="match status" value="1"/>
</dbReference>
<dbReference type="Gene3D" id="2.60.40.10">
    <property type="entry name" value="Immunoglobulins"/>
    <property type="match status" value="1"/>
</dbReference>
<evidence type="ECO:0000259" key="5">
    <source>
        <dbReference type="Pfam" id="PF00759"/>
    </source>
</evidence>
<dbReference type="Pfam" id="PF02927">
    <property type="entry name" value="CelD_N"/>
    <property type="match status" value="1"/>
</dbReference>
<evidence type="ECO:0000256" key="4">
    <source>
        <dbReference type="SAM" id="SignalP"/>
    </source>
</evidence>
<feature type="signal peptide" evidence="4">
    <location>
        <begin position="1"/>
        <end position="19"/>
    </location>
</feature>
<dbReference type="InterPro" id="IPR001701">
    <property type="entry name" value="Glyco_hydro_9"/>
</dbReference>
<keyword evidence="2" id="KW-0119">Carbohydrate metabolism</keyword>
<feature type="domain" description="Cellulase Ig-like" evidence="6">
    <location>
        <begin position="298"/>
        <end position="380"/>
    </location>
</feature>
<evidence type="ECO:0000259" key="6">
    <source>
        <dbReference type="Pfam" id="PF02927"/>
    </source>
</evidence>
<dbReference type="SUPFAM" id="SSF81296">
    <property type="entry name" value="E set domains"/>
    <property type="match status" value="1"/>
</dbReference>
<keyword evidence="3" id="KW-0624">Polysaccharide degradation</keyword>
<proteinExistence type="inferred from homology"/>
<dbReference type="InterPro" id="IPR008928">
    <property type="entry name" value="6-hairpin_glycosidase_sf"/>
</dbReference>
<comment type="similarity">
    <text evidence="1">Belongs to the glycosyl hydrolase 9 (cellulase E) family.</text>
</comment>
<dbReference type="CDD" id="cd02850">
    <property type="entry name" value="E_set_Cellulase_N"/>
    <property type="match status" value="1"/>
</dbReference>
<accession>A0A078RWW6</accession>
<feature type="chain" id="PRO_5001744999" evidence="4">
    <location>
        <begin position="20"/>
        <end position="842"/>
    </location>
</feature>
<dbReference type="EMBL" id="JNHN01000184">
    <property type="protein sequence ID" value="KDS48055.1"/>
    <property type="molecule type" value="Genomic_DNA"/>
</dbReference>
<evidence type="ECO:0000313" key="8">
    <source>
        <dbReference type="Proteomes" id="UP000028013"/>
    </source>
</evidence>
<dbReference type="InterPro" id="IPR012341">
    <property type="entry name" value="6hp_glycosidase-like_sf"/>
</dbReference>
<dbReference type="RefSeq" id="WP_039164226.1">
    <property type="nucleotide sequence ID" value="NZ_JNHN01000184.1"/>
</dbReference>
<dbReference type="PATRIC" id="fig|1339349.3.peg.4040"/>
<feature type="domain" description="Glycoside hydrolase family 9" evidence="5">
    <location>
        <begin position="421"/>
        <end position="775"/>
    </location>
</feature>
<evidence type="ECO:0000256" key="3">
    <source>
        <dbReference type="ARBA" id="ARBA00023326"/>
    </source>
</evidence>
<dbReference type="InterPro" id="IPR004197">
    <property type="entry name" value="Cellulase_Ig-like"/>
</dbReference>
<evidence type="ECO:0000256" key="2">
    <source>
        <dbReference type="ARBA" id="ARBA00023277"/>
    </source>
</evidence>
<protein>
    <submittedName>
        <fullName evidence="7">Glycosyl hydrolase 9 family protein</fullName>
    </submittedName>
</protein>
<evidence type="ECO:0000313" key="7">
    <source>
        <dbReference type="EMBL" id="KDS48055.1"/>
    </source>
</evidence>
<sequence length="842" mass="94771">MKKFIAGAASLMLCMGLHAQDFRINPSGYFENGGANVMVFSDVYPEGHQGGLTLVLNGDRRAANGDVRFEISQGQWQGLPKMRSRVVDEADNEIRVTLSYPDSAKHMAGFNPMLYPDFVFGYTIKVKGEKDYLVLTVDLDQPVPERFAGKLGFNLELVPSTLLGKPWIMDNRTGVFPHQAMGPTMKQSSNMEHIGDFNPDGKADLDQLLLDRKTYNPMIADDIVSAPLAAGKKFVLNPQDDLAKITIESEKGDLLLYDGRINHNNGWFVLRSEFPAGTKEGAVKWIIRPTVTKDWRYAPVVQASQVGYHPGQKKVAVIELDKRDTDFKQPALYRIAADGRKLVKQQAAKDWGDFQRYHYLQFDFTEVTEEGLYQVMYGDAASPVFRIAKDVWDKGIWQAEVEYFLPVQMCHMRVNEKYRVWHDFCHHDDARMAKTDINHIDGYTQGTSTLCKYQPGDLVPGLNVGGWHDAGDYDLRVESQAGEAYILAMACENFGAYWDETSIDFEKKIVEIHQPDGKNDLLQQVENGALTIVAGWKALGRLYRGILCPTVRQYAHLGDASAHTDHVSGTADDRWVFTEDNPGRELQVAAWLAGISRVLKGHNDALGADCLEIARELFRITRCDNNRVLTAKVHAAVELYLATKEVEYRDFVLQQQDFICKNIRQTGWFIGRFDKAVGNARFSKAVRKALPELQAMYQEYSSKTPYGVPHDRGNRSSGSWEPQHLGYNYCYLHAAYPDLFAPDYIFNAVQYLLGMHPGRNQAAFVTGVGAETMKAAYGVNRADWSYIPGGVSPGTNLIRPDLPELLHFPFLWQGGEYCLGGHATWFMYMVLASQKILNGNEQ</sequence>
<dbReference type="InterPro" id="IPR013783">
    <property type="entry name" value="Ig-like_fold"/>
</dbReference>
<gene>
    <name evidence="7" type="ORF">M094_2987</name>
</gene>
<dbReference type="GO" id="GO:0000272">
    <property type="term" value="P:polysaccharide catabolic process"/>
    <property type="evidence" value="ECO:0007669"/>
    <property type="project" value="UniProtKB-KW"/>
</dbReference>
<dbReference type="GO" id="GO:0008810">
    <property type="term" value="F:cellulase activity"/>
    <property type="evidence" value="ECO:0007669"/>
    <property type="project" value="InterPro"/>
</dbReference>
<dbReference type="Proteomes" id="UP000028013">
    <property type="component" value="Unassembled WGS sequence"/>
</dbReference>
<keyword evidence="4" id="KW-0732">Signal</keyword>